<feature type="region of interest" description="Disordered" evidence="1">
    <location>
        <begin position="1"/>
        <end position="20"/>
    </location>
</feature>
<dbReference type="AlphaFoldDB" id="A0AAN8Z5E8"/>
<protein>
    <submittedName>
        <fullName evidence="2">Uncharacterized protein</fullName>
    </submittedName>
</protein>
<evidence type="ECO:0000313" key="2">
    <source>
        <dbReference type="EMBL" id="KAK6927164.1"/>
    </source>
</evidence>
<reference evidence="2 3" key="1">
    <citation type="submission" date="2023-12" db="EMBL/GenBank/DDBJ databases">
        <title>A high-quality genome assembly for Dillenia turbinata (Dilleniales).</title>
        <authorList>
            <person name="Chanderbali A."/>
        </authorList>
    </citation>
    <scope>NUCLEOTIDE SEQUENCE [LARGE SCALE GENOMIC DNA]</scope>
    <source>
        <strain evidence="2">LSX21</strain>
        <tissue evidence="2">Leaf</tissue>
    </source>
</reference>
<organism evidence="2 3">
    <name type="scientific">Dillenia turbinata</name>
    <dbReference type="NCBI Taxonomy" id="194707"/>
    <lineage>
        <taxon>Eukaryota</taxon>
        <taxon>Viridiplantae</taxon>
        <taxon>Streptophyta</taxon>
        <taxon>Embryophyta</taxon>
        <taxon>Tracheophyta</taxon>
        <taxon>Spermatophyta</taxon>
        <taxon>Magnoliopsida</taxon>
        <taxon>eudicotyledons</taxon>
        <taxon>Gunneridae</taxon>
        <taxon>Pentapetalae</taxon>
        <taxon>Dilleniales</taxon>
        <taxon>Dilleniaceae</taxon>
        <taxon>Dillenia</taxon>
    </lineage>
</organism>
<gene>
    <name evidence="2" type="ORF">RJ641_008883</name>
</gene>
<dbReference type="Proteomes" id="UP001370490">
    <property type="component" value="Unassembled WGS sequence"/>
</dbReference>
<name>A0AAN8Z5E8_9MAGN</name>
<accession>A0AAN8Z5E8</accession>
<dbReference type="EMBL" id="JBAMMX010000015">
    <property type="protein sequence ID" value="KAK6927164.1"/>
    <property type="molecule type" value="Genomic_DNA"/>
</dbReference>
<comment type="caution">
    <text evidence="2">The sequence shown here is derived from an EMBL/GenBank/DDBJ whole genome shotgun (WGS) entry which is preliminary data.</text>
</comment>
<evidence type="ECO:0000313" key="3">
    <source>
        <dbReference type="Proteomes" id="UP001370490"/>
    </source>
</evidence>
<sequence length="91" mass="10416">MMMKMTAKPPQQPPSLLSSSATNDLSITAHRRNNNNVNYLSTVFQDLISEGFLSPDSRTLSRYHKLARNRRFQESFSALDCLRLTLSPPFR</sequence>
<evidence type="ECO:0000256" key="1">
    <source>
        <dbReference type="SAM" id="MobiDB-lite"/>
    </source>
</evidence>
<keyword evidence="3" id="KW-1185">Reference proteome</keyword>
<proteinExistence type="predicted"/>